<comment type="function">
    <text evidence="8">Converts seryl-tRNA(Sec) to selenocysteinyl-tRNA(Sec) required for selenoprotein biosynthesis.</text>
</comment>
<dbReference type="InterPro" id="IPR015421">
    <property type="entry name" value="PyrdxlP-dep_Trfase_major"/>
</dbReference>
<dbReference type="GO" id="GO:0001514">
    <property type="term" value="P:selenocysteine incorporation"/>
    <property type="evidence" value="ECO:0007669"/>
    <property type="project" value="UniProtKB-UniRule"/>
</dbReference>
<evidence type="ECO:0000256" key="5">
    <source>
        <dbReference type="ARBA" id="ARBA00022917"/>
    </source>
</evidence>
<keyword evidence="6 8" id="KW-0711">Selenium</keyword>
<dbReference type="GO" id="GO:0004125">
    <property type="term" value="F:L-seryl-tRNA(Sec) selenium transferase activity"/>
    <property type="evidence" value="ECO:0007669"/>
    <property type="project" value="UniProtKB-UniRule"/>
</dbReference>
<evidence type="ECO:0000256" key="6">
    <source>
        <dbReference type="ARBA" id="ARBA00023266"/>
    </source>
</evidence>
<evidence type="ECO:0000256" key="8">
    <source>
        <dbReference type="HAMAP-Rule" id="MF_00423"/>
    </source>
</evidence>
<dbReference type="UniPathway" id="UPA00906">
    <property type="reaction ID" value="UER00896"/>
</dbReference>
<organism evidence="11 12">
    <name type="scientific">Dolosigranulum pigrum</name>
    <dbReference type="NCBI Taxonomy" id="29394"/>
    <lineage>
        <taxon>Bacteria</taxon>
        <taxon>Bacillati</taxon>
        <taxon>Bacillota</taxon>
        <taxon>Bacilli</taxon>
        <taxon>Lactobacillales</taxon>
        <taxon>Carnobacteriaceae</taxon>
        <taxon>Dolosigranulum</taxon>
    </lineage>
</organism>
<proteinExistence type="inferred from homology"/>
<dbReference type="PANTHER" id="PTHR32328:SF0">
    <property type="entry name" value="L-SERYL-TRNA(SEC) SELENIUM TRANSFERASE"/>
    <property type="match status" value="1"/>
</dbReference>
<dbReference type="GO" id="GO:0005737">
    <property type="term" value="C:cytoplasm"/>
    <property type="evidence" value="ECO:0007669"/>
    <property type="project" value="UniProtKB-SubCell"/>
</dbReference>
<evidence type="ECO:0000256" key="7">
    <source>
        <dbReference type="ARBA" id="ARBA00044507"/>
    </source>
</evidence>
<comment type="cofactor">
    <cofactor evidence="1 8 9">
        <name>pyridoxal 5'-phosphate</name>
        <dbReference type="ChEBI" id="CHEBI:597326"/>
    </cofactor>
</comment>
<dbReference type="AlphaFoldDB" id="A0A1S8KNZ7"/>
<keyword evidence="2 8" id="KW-0963">Cytoplasm</keyword>
<sequence length="459" mass="50280">MQEKLSQLPKMDELLEDVAIAPWFEVFDRPYVKNYLNEALNQVRQAILAGEDVDISHSAVVAIAKRKLSAKKRPNLRPMINATGTALHTNLGRALLSDKAVEATQRVNARYSNLEYNVEAGERGSRYAHTEDLLKELTGAEAALVVNNNAAAVMLLLTATTQGQEVLISRGELVEIGGSFRVPDVIESVGARLKEVGATNKTHLRDYERAITEETGALLRVHTSNYRVVGFSQVPDDKDLVALAHQHDLPAFNDLGSGLLIDMQPLGLPREPLVSEVVAAGYDVVSFSGDKLLGGPQAGILVGTKQYIDQLKRHPLLRALRVDKMTLAGLEATLQAYLKPEQAMKDIPLLQMLGQSEEKLARKAQTLADDIRALDKGYQVDIIEGQSQVGGGAFPEARLATHLVEISHPDYSESTLEQKLRQAEFPIIARTSDGKVQFDVRTLLEADSGKICQALVEMI</sequence>
<protein>
    <recommendedName>
        <fullName evidence="8">L-seryl-tRNA(Sec) selenium transferase</fullName>
        <ecNumber evidence="8">2.9.1.1</ecNumber>
    </recommendedName>
    <alternativeName>
        <fullName evidence="8">Selenocysteine synthase</fullName>
        <shortName evidence="8">Sec synthase</shortName>
    </alternativeName>
    <alternativeName>
        <fullName evidence="8">Selenocysteinyl-tRNA(Sec) synthase</fullName>
    </alternativeName>
</protein>
<name>A0A1S8KNZ7_9LACT</name>
<dbReference type="GO" id="GO:0001717">
    <property type="term" value="P:conversion of seryl-tRNAsec to selenocys-tRNAsec"/>
    <property type="evidence" value="ECO:0007669"/>
    <property type="project" value="UniProtKB-UniRule"/>
</dbReference>
<comment type="similarity">
    <text evidence="7 8">Belongs to the SelA family.</text>
</comment>
<dbReference type="Pfam" id="PF12390">
    <property type="entry name" value="Se-cys_synth_N"/>
    <property type="match status" value="1"/>
</dbReference>
<evidence type="ECO:0000313" key="11">
    <source>
        <dbReference type="EMBL" id="OOL81436.1"/>
    </source>
</evidence>
<dbReference type="InterPro" id="IPR015424">
    <property type="entry name" value="PyrdxlP-dep_Trfase"/>
</dbReference>
<evidence type="ECO:0000256" key="4">
    <source>
        <dbReference type="ARBA" id="ARBA00022898"/>
    </source>
</evidence>
<dbReference type="HAMAP" id="MF_00423">
    <property type="entry name" value="SelA"/>
    <property type="match status" value="1"/>
</dbReference>
<keyword evidence="3 8" id="KW-0808">Transferase</keyword>
<gene>
    <name evidence="8" type="primary">selA</name>
    <name evidence="11" type="ORF">BWX42_06610</name>
</gene>
<evidence type="ECO:0000313" key="12">
    <source>
        <dbReference type="Proteomes" id="UP000190409"/>
    </source>
</evidence>
<accession>A0A1S8KNZ7</accession>
<evidence type="ECO:0000256" key="3">
    <source>
        <dbReference type="ARBA" id="ARBA00022679"/>
    </source>
</evidence>
<dbReference type="PANTHER" id="PTHR32328">
    <property type="entry name" value="L-SERYL-TRNA(SEC) SELENIUM TRANSFERASE"/>
    <property type="match status" value="1"/>
</dbReference>
<evidence type="ECO:0000259" key="10">
    <source>
        <dbReference type="Pfam" id="PF12390"/>
    </source>
</evidence>
<evidence type="ECO:0000256" key="9">
    <source>
        <dbReference type="PIRSR" id="PIRSR618319-50"/>
    </source>
</evidence>
<feature type="domain" description="L-seryl-tRNA selenium transferase N-terminal" evidence="10">
    <location>
        <begin position="5"/>
        <end position="44"/>
    </location>
</feature>
<dbReference type="InterPro" id="IPR025862">
    <property type="entry name" value="SelA_trans_N_dom"/>
</dbReference>
<dbReference type="Pfam" id="PF03841">
    <property type="entry name" value="SelA"/>
    <property type="match status" value="1"/>
</dbReference>
<dbReference type="Gene3D" id="3.90.1150.180">
    <property type="match status" value="1"/>
</dbReference>
<dbReference type="EC" id="2.9.1.1" evidence="8"/>
<comment type="subcellular location">
    <subcellularLocation>
        <location evidence="8">Cytoplasm</location>
    </subcellularLocation>
</comment>
<dbReference type="SUPFAM" id="SSF53383">
    <property type="entry name" value="PLP-dependent transferases"/>
    <property type="match status" value="1"/>
</dbReference>
<dbReference type="Gene3D" id="3.40.640.10">
    <property type="entry name" value="Type I PLP-dependent aspartate aminotransferase-like (Major domain)"/>
    <property type="match status" value="1"/>
</dbReference>
<dbReference type="InterPro" id="IPR018319">
    <property type="entry name" value="SelA-like"/>
</dbReference>
<reference evidence="11 12" key="1">
    <citation type="submission" date="2017-01" db="EMBL/GenBank/DDBJ databases">
        <title>Complete Genome Sequence of Dolosigranulum pigrum isolated from a Patient with interstitial lung disease.</title>
        <authorList>
            <person name="Mukhopadhyay R."/>
            <person name="Joaquin J."/>
            <person name="Hogue R."/>
            <person name="Fitzgerald S."/>
            <person name="Jospin G."/>
            <person name="Eisen J.A."/>
            <person name="Chaturvedi V."/>
        </authorList>
    </citation>
    <scope>NUCLEOTIDE SEQUENCE [LARGE SCALE GENOMIC DNA]</scope>
    <source>
        <strain evidence="11 12">15S00348</strain>
    </source>
</reference>
<evidence type="ECO:0000256" key="1">
    <source>
        <dbReference type="ARBA" id="ARBA00001933"/>
    </source>
</evidence>
<dbReference type="NCBIfam" id="TIGR00474">
    <property type="entry name" value="selA"/>
    <property type="match status" value="1"/>
</dbReference>
<comment type="catalytic activity">
    <reaction evidence="8">
        <text>L-seryl-tRNA(Sec) + selenophosphate + H(+) = L-selenocysteinyl-tRNA(Sec) + phosphate</text>
        <dbReference type="Rhea" id="RHEA:22728"/>
        <dbReference type="Rhea" id="RHEA-COMP:9742"/>
        <dbReference type="Rhea" id="RHEA-COMP:9743"/>
        <dbReference type="ChEBI" id="CHEBI:15378"/>
        <dbReference type="ChEBI" id="CHEBI:16144"/>
        <dbReference type="ChEBI" id="CHEBI:43474"/>
        <dbReference type="ChEBI" id="CHEBI:78533"/>
        <dbReference type="ChEBI" id="CHEBI:78573"/>
        <dbReference type="EC" id="2.9.1.1"/>
    </reaction>
</comment>
<comment type="caution">
    <text evidence="11">The sequence shown here is derived from an EMBL/GenBank/DDBJ whole genome shotgun (WGS) entry which is preliminary data.</text>
</comment>
<evidence type="ECO:0000256" key="2">
    <source>
        <dbReference type="ARBA" id="ARBA00022490"/>
    </source>
</evidence>
<dbReference type="Proteomes" id="UP000190409">
    <property type="component" value="Unassembled WGS sequence"/>
</dbReference>
<keyword evidence="4 8" id="KW-0663">Pyridoxal phosphate</keyword>
<dbReference type="EMBL" id="MUYF01000003">
    <property type="protein sequence ID" value="OOL81436.1"/>
    <property type="molecule type" value="Genomic_DNA"/>
</dbReference>
<dbReference type="InterPro" id="IPR004534">
    <property type="entry name" value="SelA_trans"/>
</dbReference>
<keyword evidence="5 8" id="KW-0648">Protein biosynthesis</keyword>
<feature type="modified residue" description="N6-(pyridoxal phosphate)lysine" evidence="8 9">
    <location>
        <position position="291"/>
    </location>
</feature>
<comment type="pathway">
    <text evidence="8">Aminoacyl-tRNA biosynthesis; selenocysteinyl-tRNA(Sec) biosynthesis; selenocysteinyl-tRNA(Sec) from L-seryl-tRNA(Sec) (bacterial route): step 1/1.</text>
</comment>